<gene>
    <name evidence="3" type="ORF">EP47_06180</name>
</gene>
<dbReference type="RefSeq" id="WP_081964923.1">
    <property type="nucleotide sequence ID" value="NZ_JNCF01000061.1"/>
</dbReference>
<keyword evidence="4" id="KW-1185">Reference proteome</keyword>
<feature type="compositionally biased region" description="Polar residues" evidence="1">
    <location>
        <begin position="357"/>
        <end position="382"/>
    </location>
</feature>
<feature type="region of interest" description="Disordered" evidence="1">
    <location>
        <begin position="357"/>
        <end position="404"/>
    </location>
</feature>
<name>A0A0A2SRY7_9GAMM</name>
<accession>A0A0A2SRY7</accession>
<proteinExistence type="predicted"/>
<dbReference type="Proteomes" id="UP000054422">
    <property type="component" value="Unassembled WGS sequence"/>
</dbReference>
<dbReference type="AlphaFoldDB" id="A0A0A2SRY7"/>
<dbReference type="PANTHER" id="PTHR35596:SF1">
    <property type="entry name" value="MICROBIAL-TYPE PARG CATALYTIC DOMAIN-CONTAINING PROTEIN"/>
    <property type="match status" value="1"/>
</dbReference>
<dbReference type="InterPro" id="IPR043472">
    <property type="entry name" value="Macro_dom-like"/>
</dbReference>
<evidence type="ECO:0000256" key="1">
    <source>
        <dbReference type="SAM" id="MobiDB-lite"/>
    </source>
</evidence>
<protein>
    <recommendedName>
        <fullName evidence="2">Microbial-type PARG catalytic domain-containing protein</fullName>
    </recommendedName>
</protein>
<sequence length="404" mass="45813">MKALLKLCQFAKTSNPSKIIEAYKSMKPGIISGSLSGNRWRYTSMGKTLDYITDPEKLEELSFHASNNLKLWEKEKIAAPQKVEVVNRDWGDATLEATKKHGKAYPVLNMANPDFPGGAVLEGGRAQEENMWHRTSCALSLLSKGIYFDEAQNCFRYDPKTRKLLEAQEKMNTEELGILSKQQGEDFPEAFKVFFNDQQQICFRGPEVLVPQDMEGIGLKDNLIADSAMSFSFLPKDKIFPFYELRSAAPELTGKQIDWKNKEFLTEYTKELRRRIGGQLDTLILHRKPDVILGAWGCGSFKNDPRIIARIYREEIEKRSQHFQHIVFPIINTDRTNNFEIFQEHLDGLKLGKAVHNSSLQKTSPSSANPYSFHTSEGSNPKETPKDESKEPGDGDSPPSCNIL</sequence>
<evidence type="ECO:0000259" key="2">
    <source>
        <dbReference type="Pfam" id="PF10021"/>
    </source>
</evidence>
<evidence type="ECO:0000313" key="4">
    <source>
        <dbReference type="Proteomes" id="UP000054422"/>
    </source>
</evidence>
<dbReference type="STRING" id="1498499.EP47_06180"/>
<dbReference type="OrthoDB" id="9806181at2"/>
<dbReference type="Gene3D" id="3.40.220.10">
    <property type="entry name" value="Leucine Aminopeptidase, subunit E, domain 1"/>
    <property type="match status" value="1"/>
</dbReference>
<dbReference type="PANTHER" id="PTHR35596">
    <property type="entry name" value="DUF2263 DOMAIN-CONTAINING PROTEIN"/>
    <property type="match status" value="1"/>
</dbReference>
<organism evidence="3 4">
    <name type="scientific">Legionella norrlandica</name>
    <dbReference type="NCBI Taxonomy" id="1498499"/>
    <lineage>
        <taxon>Bacteria</taxon>
        <taxon>Pseudomonadati</taxon>
        <taxon>Pseudomonadota</taxon>
        <taxon>Gammaproteobacteria</taxon>
        <taxon>Legionellales</taxon>
        <taxon>Legionellaceae</taxon>
        <taxon>Legionella</taxon>
    </lineage>
</organism>
<evidence type="ECO:0000313" key="3">
    <source>
        <dbReference type="EMBL" id="KGP62491.1"/>
    </source>
</evidence>
<dbReference type="EMBL" id="JNCF01000061">
    <property type="protein sequence ID" value="KGP62491.1"/>
    <property type="molecule type" value="Genomic_DNA"/>
</dbReference>
<reference evidence="3 4" key="1">
    <citation type="submission" date="2014-05" db="EMBL/GenBank/DDBJ databases">
        <authorList>
            <person name="Rizzardi K."/>
            <person name="Winiecka-Krusnell J."/>
            <person name="Ramliden M."/>
            <person name="Alm E."/>
            <person name="Andersson S."/>
            <person name="Byfors S."/>
        </authorList>
    </citation>
    <scope>NUCLEOTIDE SEQUENCE [LARGE SCALE GENOMIC DNA]</scope>
    <source>
        <strain evidence="3 4">LEGN</strain>
    </source>
</reference>
<feature type="compositionally biased region" description="Basic and acidic residues" evidence="1">
    <location>
        <begin position="383"/>
        <end position="393"/>
    </location>
</feature>
<dbReference type="Pfam" id="PF10021">
    <property type="entry name" value="PARG_cat_microb"/>
    <property type="match status" value="1"/>
</dbReference>
<feature type="domain" description="Microbial-type PARG catalytic" evidence="2">
    <location>
        <begin position="74"/>
        <end position="150"/>
    </location>
</feature>
<comment type="caution">
    <text evidence="3">The sequence shown here is derived from an EMBL/GenBank/DDBJ whole genome shotgun (WGS) entry which is preliminary data.</text>
</comment>
<dbReference type="InterPro" id="IPR019261">
    <property type="entry name" value="PARG_cat_microbial"/>
</dbReference>